<keyword evidence="5" id="KW-1185">Reference proteome</keyword>
<reference evidence="4 5" key="1">
    <citation type="submission" date="2018-10" db="EMBL/GenBank/DDBJ databases">
        <title>Genome assembly for a Yunnan-Guizhou Plateau 3E fish, Anabarilius grahami (Regan), and its evolutionary and genetic applications.</title>
        <authorList>
            <person name="Jiang W."/>
        </authorList>
    </citation>
    <scope>NUCLEOTIDE SEQUENCE [LARGE SCALE GENOMIC DNA]</scope>
    <source>
        <strain evidence="4">AG-KIZ</strain>
        <tissue evidence="4">Muscle</tissue>
    </source>
</reference>
<name>A0A3N0Z945_ANAGA</name>
<dbReference type="SUPFAM" id="SSF48726">
    <property type="entry name" value="Immunoglobulin"/>
    <property type="match status" value="1"/>
</dbReference>
<keyword evidence="2" id="KW-1133">Transmembrane helix</keyword>
<organism evidence="4 5">
    <name type="scientific">Anabarilius grahami</name>
    <name type="common">Kanglang fish</name>
    <name type="synonym">Barilius grahami</name>
    <dbReference type="NCBI Taxonomy" id="495550"/>
    <lineage>
        <taxon>Eukaryota</taxon>
        <taxon>Metazoa</taxon>
        <taxon>Chordata</taxon>
        <taxon>Craniata</taxon>
        <taxon>Vertebrata</taxon>
        <taxon>Euteleostomi</taxon>
        <taxon>Actinopterygii</taxon>
        <taxon>Neopterygii</taxon>
        <taxon>Teleostei</taxon>
        <taxon>Ostariophysi</taxon>
        <taxon>Cypriniformes</taxon>
        <taxon>Xenocyprididae</taxon>
        <taxon>Xenocypridinae</taxon>
        <taxon>Xenocypridinae incertae sedis</taxon>
        <taxon>Anabarilius</taxon>
    </lineage>
</organism>
<evidence type="ECO:0000313" key="4">
    <source>
        <dbReference type="EMBL" id="ROL54979.1"/>
    </source>
</evidence>
<dbReference type="Pfam" id="PF07686">
    <property type="entry name" value="V-set"/>
    <property type="match status" value="1"/>
</dbReference>
<dbReference type="GO" id="GO:0042157">
    <property type="term" value="P:lipoprotein metabolic process"/>
    <property type="evidence" value="ECO:0007669"/>
    <property type="project" value="InterPro"/>
</dbReference>
<evidence type="ECO:0000256" key="1">
    <source>
        <dbReference type="ARBA" id="ARBA00010090"/>
    </source>
</evidence>
<keyword evidence="2" id="KW-0472">Membrane</keyword>
<dbReference type="InterPro" id="IPR036179">
    <property type="entry name" value="Ig-like_dom_sf"/>
</dbReference>
<evidence type="ECO:0000259" key="3">
    <source>
        <dbReference type="Pfam" id="PF07686"/>
    </source>
</evidence>
<comment type="caution">
    <text evidence="4">The sequence shown here is derived from an EMBL/GenBank/DDBJ whole genome shotgun (WGS) entry which is preliminary data.</text>
</comment>
<dbReference type="EMBL" id="RJVU01003824">
    <property type="protein sequence ID" value="ROL54979.1"/>
    <property type="molecule type" value="Genomic_DNA"/>
</dbReference>
<dbReference type="GO" id="GO:0006869">
    <property type="term" value="P:lipid transport"/>
    <property type="evidence" value="ECO:0007669"/>
    <property type="project" value="InterPro"/>
</dbReference>
<sequence>MHKETTVGTLFGSSIGAAGGVTALVGLGLSFFTFGASLAVSAVGVAVGIAGGVTGATFNIINMILQDNLRGNIENIIKDFQRTINPMIEHLNEISKTIGKLQQEEQTYSVLNKAIMTGVFGRHFTLRTVSETEGDSVTLNSELTGMKDVDVIQWRFGYEKTLIAEINKWANSFTVYDDVLDGRFRDRLKLDNQTGSLTITNITTEHAGQYHLTIKSKKIT</sequence>
<accession>A0A3N0Z945</accession>
<dbReference type="Pfam" id="PF05461">
    <property type="entry name" value="ApoL"/>
    <property type="match status" value="1"/>
</dbReference>
<feature type="transmembrane region" description="Helical" evidence="2">
    <location>
        <begin position="7"/>
        <end position="32"/>
    </location>
</feature>
<dbReference type="InterPro" id="IPR008405">
    <property type="entry name" value="ApoL"/>
</dbReference>
<dbReference type="Gene3D" id="2.60.40.10">
    <property type="entry name" value="Immunoglobulins"/>
    <property type="match status" value="1"/>
</dbReference>
<dbReference type="OrthoDB" id="8741746at2759"/>
<feature type="transmembrane region" description="Helical" evidence="2">
    <location>
        <begin position="38"/>
        <end position="61"/>
    </location>
</feature>
<dbReference type="AlphaFoldDB" id="A0A3N0Z945"/>
<dbReference type="FunFam" id="2.60.40.10:FF:002431">
    <property type="entry name" value="Si:ch211-222k6.3"/>
    <property type="match status" value="1"/>
</dbReference>
<keyword evidence="4" id="KW-0449">Lipoprotein</keyword>
<dbReference type="GO" id="GO:0005576">
    <property type="term" value="C:extracellular region"/>
    <property type="evidence" value="ECO:0007669"/>
    <property type="project" value="InterPro"/>
</dbReference>
<feature type="domain" description="Immunoglobulin V-set" evidence="3">
    <location>
        <begin position="127"/>
        <end position="216"/>
    </location>
</feature>
<proteinExistence type="inferred from homology"/>
<dbReference type="InterPro" id="IPR013106">
    <property type="entry name" value="Ig_V-set"/>
</dbReference>
<comment type="similarity">
    <text evidence="1">Belongs to the apolipoprotein L family.</text>
</comment>
<dbReference type="PANTHER" id="PTHR21063">
    <property type="entry name" value="LFA-3"/>
    <property type="match status" value="1"/>
</dbReference>
<dbReference type="InterPro" id="IPR013783">
    <property type="entry name" value="Ig-like_fold"/>
</dbReference>
<dbReference type="GO" id="GO:0008289">
    <property type="term" value="F:lipid binding"/>
    <property type="evidence" value="ECO:0007669"/>
    <property type="project" value="InterPro"/>
</dbReference>
<evidence type="ECO:0000256" key="2">
    <source>
        <dbReference type="SAM" id="Phobius"/>
    </source>
</evidence>
<dbReference type="Proteomes" id="UP000281406">
    <property type="component" value="Unassembled WGS sequence"/>
</dbReference>
<keyword evidence="2" id="KW-0812">Transmembrane</keyword>
<dbReference type="PANTHER" id="PTHR21063:SF4">
    <property type="entry name" value="CD48 ANTIGEN-RELATED"/>
    <property type="match status" value="1"/>
</dbReference>
<protein>
    <submittedName>
        <fullName evidence="4">Apolipoprotein L3</fullName>
    </submittedName>
</protein>
<evidence type="ECO:0000313" key="5">
    <source>
        <dbReference type="Proteomes" id="UP000281406"/>
    </source>
</evidence>
<gene>
    <name evidence="4" type="ORF">DPX16_1851</name>
</gene>